<reference evidence="1 2" key="1">
    <citation type="submission" date="2019-11" db="EMBL/GenBank/DDBJ databases">
        <title>Whole-genome sequence of a Rhodoblastus acidophilus DSM 142.</title>
        <authorList>
            <person name="Kyndt J.A."/>
            <person name="Meyer T.E."/>
        </authorList>
    </citation>
    <scope>NUCLEOTIDE SEQUENCE [LARGE SCALE GENOMIC DNA]</scope>
    <source>
        <strain evidence="1 2">DSM 142</strain>
    </source>
</reference>
<dbReference type="EMBL" id="WNKS01000008">
    <property type="protein sequence ID" value="MTV31511.1"/>
    <property type="molecule type" value="Genomic_DNA"/>
</dbReference>
<comment type="caution">
    <text evidence="1">The sequence shown here is derived from an EMBL/GenBank/DDBJ whole genome shotgun (WGS) entry which is preliminary data.</text>
</comment>
<evidence type="ECO:0000313" key="2">
    <source>
        <dbReference type="Proteomes" id="UP000439113"/>
    </source>
</evidence>
<accession>A0A6N8DQQ8</accession>
<gene>
    <name evidence="1" type="ORF">GJ654_10940</name>
</gene>
<sequence>MSSGVTEVYGAIFSSDPLLLEEENQVAYGKALLKHLLLHRTISSCVPLQVDLHDSLSVEKFLATANHSTRKPEPSLIERYKQSRRGRTPLSPEDLKALREFTLVFDARQTQERHDPRFSGHEEAIESLKGKAQESQISQRLRIAVVGYRVGISKLPETGYFNEHLCLLGRHPQITLDGTGEPSRELRLSRTRGLGNAAEWENEVISGLELALRREPHIVVFPEFALPSESEESQSIERRIREVSERAQADHFIFAGSRHIGGANRGLILSRKGAAVSQAWPHLKTASARGLGENVLGPDTLKFPTYCASITIGETTTEFAIMVAICYDAFDPSMFLNLVLQCRLYSSSFPSIILVPSFNTSRHFVELLRDLSCVAKCVVVYVNGLHGDAKMFAFGYAILDLVGKESVVIDQLKNSAAIANKKKETLKARLKESSHADDIVTADRLRKEINLFDKKINAINLLRSSLADRIEAGSLTHLLTIERSGVAGEPLGYFRSDDIIYYNIDPGLVYDLQQFREYYYLGDSFLPEPFSAELIDQTLKEMQNRSSRRDA</sequence>
<proteinExistence type="predicted"/>
<evidence type="ECO:0000313" key="1">
    <source>
        <dbReference type="EMBL" id="MTV31511.1"/>
    </source>
</evidence>
<dbReference type="RefSeq" id="WP_155446192.1">
    <property type="nucleotide sequence ID" value="NZ_JAOQNR010000009.1"/>
</dbReference>
<dbReference type="SUPFAM" id="SSF56317">
    <property type="entry name" value="Carbon-nitrogen hydrolase"/>
    <property type="match status" value="1"/>
</dbReference>
<dbReference type="AlphaFoldDB" id="A0A6N8DQQ8"/>
<dbReference type="Proteomes" id="UP000439113">
    <property type="component" value="Unassembled WGS sequence"/>
</dbReference>
<dbReference type="InterPro" id="IPR036526">
    <property type="entry name" value="C-N_Hydrolase_sf"/>
</dbReference>
<name>A0A6N8DQQ8_RHOAC</name>
<protein>
    <submittedName>
        <fullName evidence="1">Uncharacterized protein</fullName>
    </submittedName>
</protein>
<dbReference type="Gene3D" id="3.60.110.10">
    <property type="entry name" value="Carbon-nitrogen hydrolase"/>
    <property type="match status" value="1"/>
</dbReference>
<organism evidence="1 2">
    <name type="scientific">Rhodoblastus acidophilus</name>
    <name type="common">Rhodopseudomonas acidophila</name>
    <dbReference type="NCBI Taxonomy" id="1074"/>
    <lineage>
        <taxon>Bacteria</taxon>
        <taxon>Pseudomonadati</taxon>
        <taxon>Pseudomonadota</taxon>
        <taxon>Alphaproteobacteria</taxon>
        <taxon>Hyphomicrobiales</taxon>
        <taxon>Rhodoblastaceae</taxon>
        <taxon>Rhodoblastus</taxon>
    </lineage>
</organism>